<dbReference type="Proteomes" id="UP000322214">
    <property type="component" value="Chromosome"/>
</dbReference>
<organism evidence="3 4">
    <name type="scientific">Mariniblastus fucicola</name>
    <dbReference type="NCBI Taxonomy" id="980251"/>
    <lineage>
        <taxon>Bacteria</taxon>
        <taxon>Pseudomonadati</taxon>
        <taxon>Planctomycetota</taxon>
        <taxon>Planctomycetia</taxon>
        <taxon>Pirellulales</taxon>
        <taxon>Pirellulaceae</taxon>
        <taxon>Mariniblastus</taxon>
    </lineage>
</organism>
<evidence type="ECO:0000313" key="4">
    <source>
        <dbReference type="Proteomes" id="UP000322214"/>
    </source>
</evidence>
<evidence type="ECO:0000259" key="1">
    <source>
        <dbReference type="Pfam" id="PF01408"/>
    </source>
</evidence>
<dbReference type="EC" id="1.1.1.18" evidence="3"/>
<gene>
    <name evidence="3" type="primary">iolG_8</name>
    <name evidence="3" type="ORF">MFFC18_48190</name>
</gene>
<dbReference type="PANTHER" id="PTHR43818">
    <property type="entry name" value="BCDNA.GH03377"/>
    <property type="match status" value="1"/>
</dbReference>
<accession>A0A5B9PJP3</accession>
<dbReference type="AlphaFoldDB" id="A0A5B9PJP3"/>
<dbReference type="InterPro" id="IPR055170">
    <property type="entry name" value="GFO_IDH_MocA-like_dom"/>
</dbReference>
<feature type="domain" description="Gfo/Idh/MocA-like oxidoreductase N-terminal" evidence="1">
    <location>
        <begin position="54"/>
        <end position="182"/>
    </location>
</feature>
<evidence type="ECO:0000259" key="2">
    <source>
        <dbReference type="Pfam" id="PF22725"/>
    </source>
</evidence>
<dbReference type="GO" id="GO:0050112">
    <property type="term" value="F:inositol 2-dehydrogenase (NAD+) activity"/>
    <property type="evidence" value="ECO:0007669"/>
    <property type="project" value="UniProtKB-EC"/>
</dbReference>
<feature type="domain" description="GFO/IDH/MocA-like oxidoreductase" evidence="2">
    <location>
        <begin position="255"/>
        <end position="351"/>
    </location>
</feature>
<dbReference type="STRING" id="980251.GCA_001642875_01658"/>
<keyword evidence="3" id="KW-0560">Oxidoreductase</keyword>
<evidence type="ECO:0000313" key="3">
    <source>
        <dbReference type="EMBL" id="QEG24896.1"/>
    </source>
</evidence>
<dbReference type="Gene3D" id="3.40.50.720">
    <property type="entry name" value="NAD(P)-binding Rossmann-like Domain"/>
    <property type="match status" value="1"/>
</dbReference>
<proteinExistence type="predicted"/>
<dbReference type="Gene3D" id="3.30.360.10">
    <property type="entry name" value="Dihydrodipicolinate Reductase, domain 2"/>
    <property type="match status" value="1"/>
</dbReference>
<dbReference type="GO" id="GO:0000166">
    <property type="term" value="F:nucleotide binding"/>
    <property type="evidence" value="ECO:0007669"/>
    <property type="project" value="InterPro"/>
</dbReference>
<dbReference type="Pfam" id="PF22725">
    <property type="entry name" value="GFO_IDH_MocA_C3"/>
    <property type="match status" value="1"/>
</dbReference>
<sequence>MLVWLIQVFIRQEFNMSTPSRRQFIKASAASAAIATTTQTSRGETPVHLPAEKIRIGFIGPGSRGFGAHVKTLTKLAKEGQPIELVAVADVYNVHVDRTAKHIEKNLKKAPAKYVDYREMLEKEDLDAVCIGTPDHWHHLQTVDSLNKGLHVYCEKPMTKTVEEAVNVYRTWKKSGKVMQVGVQSTSLPVWSKVNGLLNEGRLGKVLMYQTEFFRNSAMGQWRYYRLDPEMTPKNINWKMWLGSDEGLAEYEDFDREKYRQWRRFWPYGSGMFTDLFVHRTTSMLKATGLRFPGRVVGAGGLYVEYDGRQVPDVATVVADFKEGVQGLVTATMACQNTPIRQMIRGHFGSYVFGNGEEFNQFDYVPERPQVTRNSKLKEQTIETETVEDTTYAHFKNWIDAMVADDPSAVNNDPYLGAAAITTVILGAQSYRQGKVFFFDDEEMKAGEADDSWSTRWEKVSADRGKPNHIPGWNAGDYGSALEEPEHMKLAGPWIDGKDPAGQ</sequence>
<dbReference type="PANTHER" id="PTHR43818:SF5">
    <property type="entry name" value="OXIDOREDUCTASE FAMILY PROTEIN"/>
    <property type="match status" value="1"/>
</dbReference>
<dbReference type="InterPro" id="IPR000683">
    <property type="entry name" value="Gfo/Idh/MocA-like_OxRdtase_N"/>
</dbReference>
<dbReference type="EMBL" id="CP042912">
    <property type="protein sequence ID" value="QEG24896.1"/>
    <property type="molecule type" value="Genomic_DNA"/>
</dbReference>
<protein>
    <submittedName>
        <fullName evidence="3">Inositol 2-dehydrogenase</fullName>
        <ecNumber evidence="3">1.1.1.18</ecNumber>
    </submittedName>
</protein>
<dbReference type="InterPro" id="IPR036291">
    <property type="entry name" value="NAD(P)-bd_dom_sf"/>
</dbReference>
<dbReference type="SUPFAM" id="SSF51735">
    <property type="entry name" value="NAD(P)-binding Rossmann-fold domains"/>
    <property type="match status" value="1"/>
</dbReference>
<keyword evidence="4" id="KW-1185">Reference proteome</keyword>
<dbReference type="Pfam" id="PF01408">
    <property type="entry name" value="GFO_IDH_MocA"/>
    <property type="match status" value="1"/>
</dbReference>
<reference evidence="3 4" key="1">
    <citation type="submission" date="2019-08" db="EMBL/GenBank/DDBJ databases">
        <title>Deep-cultivation of Planctomycetes and their phenomic and genomic characterization uncovers novel biology.</title>
        <authorList>
            <person name="Wiegand S."/>
            <person name="Jogler M."/>
            <person name="Boedeker C."/>
            <person name="Pinto D."/>
            <person name="Vollmers J."/>
            <person name="Rivas-Marin E."/>
            <person name="Kohn T."/>
            <person name="Peeters S.H."/>
            <person name="Heuer A."/>
            <person name="Rast P."/>
            <person name="Oberbeckmann S."/>
            <person name="Bunk B."/>
            <person name="Jeske O."/>
            <person name="Meyerdierks A."/>
            <person name="Storesund J.E."/>
            <person name="Kallscheuer N."/>
            <person name="Luecker S."/>
            <person name="Lage O.M."/>
            <person name="Pohl T."/>
            <person name="Merkel B.J."/>
            <person name="Hornburger P."/>
            <person name="Mueller R.-W."/>
            <person name="Bruemmer F."/>
            <person name="Labrenz M."/>
            <person name="Spormann A.M."/>
            <person name="Op den Camp H."/>
            <person name="Overmann J."/>
            <person name="Amann R."/>
            <person name="Jetten M.S.M."/>
            <person name="Mascher T."/>
            <person name="Medema M.H."/>
            <person name="Devos D.P."/>
            <person name="Kaster A.-K."/>
            <person name="Ovreas L."/>
            <person name="Rohde M."/>
            <person name="Galperin M.Y."/>
            <person name="Jogler C."/>
        </authorList>
    </citation>
    <scope>NUCLEOTIDE SEQUENCE [LARGE SCALE GENOMIC DNA]</scope>
    <source>
        <strain evidence="3 4">FC18</strain>
    </source>
</reference>
<dbReference type="SUPFAM" id="SSF55347">
    <property type="entry name" value="Glyceraldehyde-3-phosphate dehydrogenase-like, C-terminal domain"/>
    <property type="match status" value="1"/>
</dbReference>
<dbReference type="KEGG" id="mff:MFFC18_48190"/>
<name>A0A5B9PJP3_9BACT</name>
<dbReference type="InterPro" id="IPR050463">
    <property type="entry name" value="Gfo/Idh/MocA_oxidrdct_glycsds"/>
</dbReference>